<dbReference type="Proteomes" id="UP000265366">
    <property type="component" value="Unassembled WGS sequence"/>
</dbReference>
<keyword evidence="1" id="KW-0645">Protease</keyword>
<feature type="chain" id="PRO_5017260754" evidence="2">
    <location>
        <begin position="23"/>
        <end position="415"/>
    </location>
</feature>
<dbReference type="GO" id="GO:0004252">
    <property type="term" value="F:serine-type endopeptidase activity"/>
    <property type="evidence" value="ECO:0007669"/>
    <property type="project" value="UniProtKB-UniRule"/>
</dbReference>
<dbReference type="OrthoDB" id="5405281at2"/>
<evidence type="ECO:0000313" key="4">
    <source>
        <dbReference type="EMBL" id="RIV90668.1"/>
    </source>
</evidence>
<organism evidence="4 5">
    <name type="scientific">Aurantiacibacter xanthus</name>
    <dbReference type="NCBI Taxonomy" id="1784712"/>
    <lineage>
        <taxon>Bacteria</taxon>
        <taxon>Pseudomonadati</taxon>
        <taxon>Pseudomonadota</taxon>
        <taxon>Alphaproteobacteria</taxon>
        <taxon>Sphingomonadales</taxon>
        <taxon>Erythrobacteraceae</taxon>
        <taxon>Aurantiacibacter</taxon>
    </lineage>
</organism>
<dbReference type="Gene3D" id="3.40.50.200">
    <property type="entry name" value="Peptidase S8/S53 domain"/>
    <property type="match status" value="1"/>
</dbReference>
<comment type="similarity">
    <text evidence="1">Belongs to the peptidase S8 family.</text>
</comment>
<protein>
    <submittedName>
        <fullName evidence="4">Peptidase S8</fullName>
    </submittedName>
</protein>
<keyword evidence="5" id="KW-1185">Reference proteome</keyword>
<feature type="active site" description="Charge relay system" evidence="1">
    <location>
        <position position="194"/>
    </location>
</feature>
<feature type="active site" description="Charge relay system" evidence="1">
    <location>
        <position position="219"/>
    </location>
</feature>
<dbReference type="PROSITE" id="PS51892">
    <property type="entry name" value="SUBTILASE"/>
    <property type="match status" value="1"/>
</dbReference>
<evidence type="ECO:0000259" key="3">
    <source>
        <dbReference type="Pfam" id="PF00082"/>
    </source>
</evidence>
<dbReference type="SUPFAM" id="SSF52743">
    <property type="entry name" value="Subtilisin-like"/>
    <property type="match status" value="1"/>
</dbReference>
<dbReference type="Pfam" id="PF00082">
    <property type="entry name" value="Peptidase_S8"/>
    <property type="match status" value="1"/>
</dbReference>
<dbReference type="AlphaFoldDB" id="A0A3A1PAY7"/>
<sequence>MRVSLIIPVAILSLCGASAPLAAQVPLPNVGQAIGQGVGLPTIEPLGRIVDPVNQLGQDIVRDASQLLRERERMLDRFVRRNRATVEFDREGNPARRGELLVMDLAPDASRALRAAGFGVLPQEELEGLGFAVTRLAVPEGMSLAEAERQVSLLAPHASVASDAIHFQSGTAPPLMLGQASASAATTVPVGIIDGAASARIGRFPTRGFAEGAPRDSNHGSAIAHLLLQAGVSDIRVADVYGSDPAGGNALAIARGLGWLVAGGSKVVTVSLVGPRNALLERAIAAVRREGAVVVAAVGNDGPAAPPAYPASYDGVVAITGVDGNDRALIEAGRALHLDYAAPGADIIARDARNRRVRLRGTSYATQLAAARIAQAMAAGGNWRTIVDREAVDLGEAGADTTFGRGLLCARCAGR</sequence>
<evidence type="ECO:0000313" key="5">
    <source>
        <dbReference type="Proteomes" id="UP000265366"/>
    </source>
</evidence>
<dbReference type="InterPro" id="IPR000209">
    <property type="entry name" value="Peptidase_S8/S53_dom"/>
</dbReference>
<feature type="signal peptide" evidence="2">
    <location>
        <begin position="1"/>
        <end position="22"/>
    </location>
</feature>
<reference evidence="4 5" key="1">
    <citation type="submission" date="2018-08" db="EMBL/GenBank/DDBJ databases">
        <title>Erythrobacter zhengii sp.nov., a bacterium isolated from deep-sea sediment.</title>
        <authorList>
            <person name="Fang C."/>
            <person name="Wu Y.-H."/>
            <person name="Sun C."/>
            <person name="Wang H."/>
            <person name="Cheng H."/>
            <person name="Meng F.-X."/>
            <person name="Wang C.-S."/>
            <person name="Xu X.-W."/>
        </authorList>
    </citation>
    <scope>NUCLEOTIDE SEQUENCE [LARGE SCALE GENOMIC DNA]</scope>
    <source>
        <strain evidence="4 5">CCTCC AB 2015396</strain>
    </source>
</reference>
<dbReference type="GO" id="GO:0006508">
    <property type="term" value="P:proteolysis"/>
    <property type="evidence" value="ECO:0007669"/>
    <property type="project" value="UniProtKB-KW"/>
</dbReference>
<keyword evidence="2" id="KW-0732">Signal</keyword>
<accession>A0A3A1PAY7</accession>
<evidence type="ECO:0000256" key="1">
    <source>
        <dbReference type="PROSITE-ProRule" id="PRU01240"/>
    </source>
</evidence>
<keyword evidence="1" id="KW-0378">Hydrolase</keyword>
<proteinExistence type="inferred from homology"/>
<dbReference type="EMBL" id="QXFM01000034">
    <property type="protein sequence ID" value="RIV90668.1"/>
    <property type="molecule type" value="Genomic_DNA"/>
</dbReference>
<dbReference type="CDD" id="cd05561">
    <property type="entry name" value="Peptidases_S8_4"/>
    <property type="match status" value="1"/>
</dbReference>
<feature type="domain" description="Peptidase S8/S53" evidence="3">
    <location>
        <begin position="214"/>
        <end position="383"/>
    </location>
</feature>
<name>A0A3A1PAY7_9SPHN</name>
<dbReference type="InterPro" id="IPR036852">
    <property type="entry name" value="Peptidase_S8/S53_dom_sf"/>
</dbReference>
<evidence type="ECO:0000256" key="2">
    <source>
        <dbReference type="SAM" id="SignalP"/>
    </source>
</evidence>
<keyword evidence="1" id="KW-0720">Serine protease</keyword>
<feature type="active site" description="Charge relay system" evidence="1">
    <location>
        <position position="363"/>
    </location>
</feature>
<gene>
    <name evidence="4" type="ORF">D2V17_04125</name>
</gene>
<comment type="caution">
    <text evidence="4">The sequence shown here is derived from an EMBL/GenBank/DDBJ whole genome shotgun (WGS) entry which is preliminary data.</text>
</comment>